<proteinExistence type="predicted"/>
<dbReference type="Proteomes" id="UP000195696">
    <property type="component" value="Unassembled WGS sequence"/>
</dbReference>
<protein>
    <submittedName>
        <fullName evidence="1">Uncharacterized protein</fullName>
    </submittedName>
</protein>
<reference evidence="1 2" key="1">
    <citation type="submission" date="2016-08" db="EMBL/GenBank/DDBJ databases">
        <authorList>
            <person name="Seilhamer J.J."/>
        </authorList>
    </citation>
    <scope>NUCLEOTIDE SEQUENCE [LARGE SCALE GENOMIC DNA]</scope>
    <source>
        <strain evidence="1 2">SDA_GO95</strain>
    </source>
</reference>
<organism evidence="1 2">
    <name type="scientific">Bacillus mycoides</name>
    <dbReference type="NCBI Taxonomy" id="1405"/>
    <lineage>
        <taxon>Bacteria</taxon>
        <taxon>Bacillati</taxon>
        <taxon>Bacillota</taxon>
        <taxon>Bacilli</taxon>
        <taxon>Bacillales</taxon>
        <taxon>Bacillaceae</taxon>
        <taxon>Bacillus</taxon>
        <taxon>Bacillus cereus group</taxon>
    </lineage>
</organism>
<name>A0A1G4ERR0_BACMY</name>
<sequence length="22" mass="2553">MPINLAEELVPKMIKTIKDIKQ</sequence>
<dbReference type="AlphaFoldDB" id="A0A1G4ERR0"/>
<evidence type="ECO:0000313" key="2">
    <source>
        <dbReference type="Proteomes" id="UP000195696"/>
    </source>
</evidence>
<evidence type="ECO:0000313" key="1">
    <source>
        <dbReference type="EMBL" id="SCB68816.1"/>
    </source>
</evidence>
<gene>
    <name evidence="1" type="ORF">BWGO95_02963</name>
</gene>
<dbReference type="EMBL" id="FMAK01000034">
    <property type="protein sequence ID" value="SCB68816.1"/>
    <property type="molecule type" value="Genomic_DNA"/>
</dbReference>
<accession>A0A1G4ERR0</accession>